<evidence type="ECO:0000313" key="5">
    <source>
        <dbReference type="EMBL" id="KOY16644.1"/>
    </source>
</evidence>
<feature type="domain" description="FAD-binding PCMH-type" evidence="4">
    <location>
        <begin position="6"/>
        <end position="181"/>
    </location>
</feature>
<dbReference type="Pfam" id="PF00941">
    <property type="entry name" value="FAD_binding_5"/>
    <property type="match status" value="1"/>
</dbReference>
<dbReference type="SUPFAM" id="SSF55447">
    <property type="entry name" value="CO dehydrogenase flavoprotein C-terminal domain-like"/>
    <property type="match status" value="1"/>
</dbReference>
<gene>
    <name evidence="5" type="ORF">AMS66_09495</name>
</gene>
<dbReference type="Gene3D" id="3.30.465.10">
    <property type="match status" value="1"/>
</dbReference>
<dbReference type="PANTHER" id="PTHR42659:SF2">
    <property type="entry name" value="XANTHINE DEHYDROGENASE SUBUNIT C-RELATED"/>
    <property type="match status" value="1"/>
</dbReference>
<proteinExistence type="predicted"/>
<dbReference type="GO" id="GO:0016491">
    <property type="term" value="F:oxidoreductase activity"/>
    <property type="evidence" value="ECO:0007669"/>
    <property type="project" value="UniProtKB-KW"/>
</dbReference>
<protein>
    <recommendedName>
        <fullName evidence="4">FAD-binding PCMH-type domain-containing protein</fullName>
    </recommendedName>
</protein>
<evidence type="ECO:0000313" key="6">
    <source>
        <dbReference type="Proteomes" id="UP000037688"/>
    </source>
</evidence>
<accession>A0A0N0C526</accession>
<keyword evidence="3" id="KW-0560">Oxidoreductase</keyword>
<sequence length="304" mass="32414">MVMPAYGSGAQPTVWQPDNLDELQALKSELSGKYCYAAGATLLRTQWEGGLVPVPEHMISLARIPGASGVHVDGDDLVIGALTRLCHCATDVHLQQLPLVQSAMNAIAAPSIRNLATIGGNIVSGVGDSIPALLVYDAQLYWMTDNGMEMRSLSSWLNGGRDGSRNPNEVLISIHISMKNTSFSDANSERTSAAHEISFYRKLGRRETFTASLVTIAFYGEVGTDGRWNKIAIAAGGGSGMAMRLPESEKLLLGSEASIVQASALAAAVVSEFVTYRDAFATEQYRKQTAGNMLGAGLWEALCS</sequence>
<dbReference type="SMART" id="SM01092">
    <property type="entry name" value="CO_deh_flav_C"/>
    <property type="match status" value="1"/>
</dbReference>
<dbReference type="InterPro" id="IPR036683">
    <property type="entry name" value="CO_DH_flav_C_dom_sf"/>
</dbReference>
<dbReference type="PANTHER" id="PTHR42659">
    <property type="entry name" value="XANTHINE DEHYDROGENASE SUBUNIT C-RELATED"/>
    <property type="match status" value="1"/>
</dbReference>
<dbReference type="SUPFAM" id="SSF56176">
    <property type="entry name" value="FAD-binding/transporter-associated domain-like"/>
    <property type="match status" value="1"/>
</dbReference>
<dbReference type="AlphaFoldDB" id="A0A0N0C526"/>
<dbReference type="PATRIC" id="fig|1705561.3.peg.1743"/>
<reference evidence="5 6" key="1">
    <citation type="submission" date="2015-08" db="EMBL/GenBank/DDBJ databases">
        <title>Draft genome sequence of cellulolytic and xylanolytic Paenibacillus sp. A59, isolated from a decaying forest soil from Patagonia, Argentina.</title>
        <authorList>
            <person name="Ghio S."/>
            <person name="Caceres A.M."/>
            <person name="Talia P."/>
            <person name="Grasso D."/>
            <person name="Campos E."/>
        </authorList>
    </citation>
    <scope>NUCLEOTIDE SEQUENCE [LARGE SCALE GENOMIC DNA]</scope>
    <source>
        <strain evidence="5 6">A59</strain>
    </source>
</reference>
<dbReference type="EMBL" id="LITU01000051">
    <property type="protein sequence ID" value="KOY16644.1"/>
    <property type="molecule type" value="Genomic_DNA"/>
</dbReference>
<dbReference type="InterPro" id="IPR016169">
    <property type="entry name" value="FAD-bd_PCMH_sub2"/>
</dbReference>
<dbReference type="Gene3D" id="3.30.390.50">
    <property type="entry name" value="CO dehydrogenase flavoprotein, C-terminal domain"/>
    <property type="match status" value="1"/>
</dbReference>
<comment type="caution">
    <text evidence="5">The sequence shown here is derived from an EMBL/GenBank/DDBJ whole genome shotgun (WGS) entry which is preliminary data.</text>
</comment>
<keyword evidence="1" id="KW-0285">Flavoprotein</keyword>
<dbReference type="InterPro" id="IPR005107">
    <property type="entry name" value="CO_DH_flav_C"/>
</dbReference>
<evidence type="ECO:0000256" key="1">
    <source>
        <dbReference type="ARBA" id="ARBA00022630"/>
    </source>
</evidence>
<dbReference type="InterPro" id="IPR036318">
    <property type="entry name" value="FAD-bd_PCMH-like_sf"/>
</dbReference>
<dbReference type="GO" id="GO:0071949">
    <property type="term" value="F:FAD binding"/>
    <property type="evidence" value="ECO:0007669"/>
    <property type="project" value="InterPro"/>
</dbReference>
<dbReference type="InterPro" id="IPR051312">
    <property type="entry name" value="Diverse_Substr_Oxidored"/>
</dbReference>
<dbReference type="InterPro" id="IPR002346">
    <property type="entry name" value="Mopterin_DH_FAD-bd"/>
</dbReference>
<dbReference type="InterPro" id="IPR016166">
    <property type="entry name" value="FAD-bd_PCMH"/>
</dbReference>
<dbReference type="Proteomes" id="UP000037688">
    <property type="component" value="Unassembled WGS sequence"/>
</dbReference>
<dbReference type="PROSITE" id="PS51387">
    <property type="entry name" value="FAD_PCMH"/>
    <property type="match status" value="1"/>
</dbReference>
<name>A0A0N0C526_9BACL</name>
<evidence type="ECO:0000256" key="2">
    <source>
        <dbReference type="ARBA" id="ARBA00022827"/>
    </source>
</evidence>
<evidence type="ECO:0000256" key="3">
    <source>
        <dbReference type="ARBA" id="ARBA00023002"/>
    </source>
</evidence>
<evidence type="ECO:0000259" key="4">
    <source>
        <dbReference type="PROSITE" id="PS51387"/>
    </source>
</evidence>
<dbReference type="Pfam" id="PF03450">
    <property type="entry name" value="CO_deh_flav_C"/>
    <property type="match status" value="1"/>
</dbReference>
<keyword evidence="6" id="KW-1185">Reference proteome</keyword>
<organism evidence="5 6">
    <name type="scientific">Paenibacillus xylanivorans</name>
    <dbReference type="NCBI Taxonomy" id="1705561"/>
    <lineage>
        <taxon>Bacteria</taxon>
        <taxon>Bacillati</taxon>
        <taxon>Bacillota</taxon>
        <taxon>Bacilli</taxon>
        <taxon>Bacillales</taxon>
        <taxon>Paenibacillaceae</taxon>
        <taxon>Paenibacillus</taxon>
    </lineage>
</organism>
<keyword evidence="2" id="KW-0274">FAD</keyword>